<protein>
    <submittedName>
        <fullName evidence="1">Uncharacterized protein</fullName>
    </submittedName>
</protein>
<organism evidence="1">
    <name type="scientific">marine sediment metagenome</name>
    <dbReference type="NCBI Taxonomy" id="412755"/>
    <lineage>
        <taxon>unclassified sequences</taxon>
        <taxon>metagenomes</taxon>
        <taxon>ecological metagenomes</taxon>
    </lineage>
</organism>
<accession>X0TW71</accession>
<feature type="non-terminal residue" evidence="1">
    <location>
        <position position="1"/>
    </location>
</feature>
<name>X0TW71_9ZZZZ</name>
<dbReference type="AlphaFoldDB" id="X0TW71"/>
<gene>
    <name evidence="1" type="ORF">S01H1_24249</name>
</gene>
<dbReference type="EMBL" id="BARS01014337">
    <property type="protein sequence ID" value="GAF92392.1"/>
    <property type="molecule type" value="Genomic_DNA"/>
</dbReference>
<reference evidence="1" key="1">
    <citation type="journal article" date="2014" name="Front. Microbiol.">
        <title>High frequency of phylogenetically diverse reductive dehalogenase-homologous genes in deep subseafloor sedimentary metagenomes.</title>
        <authorList>
            <person name="Kawai M."/>
            <person name="Futagami T."/>
            <person name="Toyoda A."/>
            <person name="Takaki Y."/>
            <person name="Nishi S."/>
            <person name="Hori S."/>
            <person name="Arai W."/>
            <person name="Tsubouchi T."/>
            <person name="Morono Y."/>
            <person name="Uchiyama I."/>
            <person name="Ito T."/>
            <person name="Fujiyama A."/>
            <person name="Inagaki F."/>
            <person name="Takami H."/>
        </authorList>
    </citation>
    <scope>NUCLEOTIDE SEQUENCE</scope>
    <source>
        <strain evidence="1">Expedition CK06-06</strain>
    </source>
</reference>
<evidence type="ECO:0000313" key="1">
    <source>
        <dbReference type="EMBL" id="GAF92392.1"/>
    </source>
</evidence>
<sequence length="42" mass="5293">IKHKWISQMLKFARKFKPRPITEERISRQMMEPWVKSSVWYD</sequence>
<proteinExistence type="predicted"/>
<comment type="caution">
    <text evidence="1">The sequence shown here is derived from an EMBL/GenBank/DDBJ whole genome shotgun (WGS) entry which is preliminary data.</text>
</comment>